<dbReference type="PANTHER" id="PTHR30273">
    <property type="entry name" value="PERIPLASMIC SIGNAL SENSOR AND SIGMA FACTOR ACTIVATOR FECR-RELATED"/>
    <property type="match status" value="1"/>
</dbReference>
<feature type="domain" description="Protein FecR C-terminal" evidence="3">
    <location>
        <begin position="251"/>
        <end position="315"/>
    </location>
</feature>
<feature type="transmembrane region" description="Helical" evidence="1">
    <location>
        <begin position="86"/>
        <end position="106"/>
    </location>
</feature>
<evidence type="ECO:0000259" key="3">
    <source>
        <dbReference type="Pfam" id="PF16344"/>
    </source>
</evidence>
<protein>
    <submittedName>
        <fullName evidence="4">FecR family protein</fullName>
    </submittedName>
</protein>
<keyword evidence="1" id="KW-1133">Transmembrane helix</keyword>
<evidence type="ECO:0000313" key="5">
    <source>
        <dbReference type="Proteomes" id="UP000198757"/>
    </source>
</evidence>
<dbReference type="InterPro" id="IPR012373">
    <property type="entry name" value="Ferrdict_sens_TM"/>
</dbReference>
<dbReference type="Pfam" id="PF04773">
    <property type="entry name" value="FecR"/>
    <property type="match status" value="1"/>
</dbReference>
<dbReference type="GO" id="GO:0016989">
    <property type="term" value="F:sigma factor antagonist activity"/>
    <property type="evidence" value="ECO:0007669"/>
    <property type="project" value="TreeGrafter"/>
</dbReference>
<dbReference type="Gene3D" id="2.60.120.1440">
    <property type="match status" value="1"/>
</dbReference>
<evidence type="ECO:0000256" key="1">
    <source>
        <dbReference type="SAM" id="Phobius"/>
    </source>
</evidence>
<dbReference type="OrthoDB" id="1452822at2"/>
<evidence type="ECO:0000259" key="2">
    <source>
        <dbReference type="Pfam" id="PF04773"/>
    </source>
</evidence>
<dbReference type="RefSeq" id="WP_090391347.1">
    <property type="nucleotide sequence ID" value="NZ_FMZO01000009.1"/>
</dbReference>
<organism evidence="4 5">
    <name type="scientific">Niabella drilacis (strain DSM 25811 / CCM 8410 / CCUG 62505 / LMG 26954 / E90)</name>
    <dbReference type="NCBI Taxonomy" id="1285928"/>
    <lineage>
        <taxon>Bacteria</taxon>
        <taxon>Pseudomonadati</taxon>
        <taxon>Bacteroidota</taxon>
        <taxon>Chitinophagia</taxon>
        <taxon>Chitinophagales</taxon>
        <taxon>Chitinophagaceae</taxon>
        <taxon>Niabella</taxon>
    </lineage>
</organism>
<dbReference type="EMBL" id="FMZO01000009">
    <property type="protein sequence ID" value="SDD49268.1"/>
    <property type="molecule type" value="Genomic_DNA"/>
</dbReference>
<proteinExistence type="predicted"/>
<dbReference type="InterPro" id="IPR006860">
    <property type="entry name" value="FecR"/>
</dbReference>
<name>A0A1G6V6S1_NIADE</name>
<dbReference type="STRING" id="1285928.SAMN04487894_109216"/>
<dbReference type="PIRSF" id="PIRSF018266">
    <property type="entry name" value="FecR"/>
    <property type="match status" value="1"/>
</dbReference>
<evidence type="ECO:0000313" key="4">
    <source>
        <dbReference type="EMBL" id="SDD49268.1"/>
    </source>
</evidence>
<dbReference type="InterPro" id="IPR032508">
    <property type="entry name" value="FecR_C"/>
</dbReference>
<accession>A0A1G6V6S1</accession>
<keyword evidence="1" id="KW-0472">Membrane</keyword>
<gene>
    <name evidence="4" type="ORF">SAMN04487894_109216</name>
</gene>
<dbReference type="AlphaFoldDB" id="A0A1G6V6S1"/>
<feature type="domain" description="FecR protein" evidence="2">
    <location>
        <begin position="115"/>
        <end position="205"/>
    </location>
</feature>
<dbReference type="Pfam" id="PF16344">
    <property type="entry name" value="FecR_C"/>
    <property type="match status" value="1"/>
</dbReference>
<keyword evidence="5" id="KW-1185">Reference proteome</keyword>
<dbReference type="Proteomes" id="UP000198757">
    <property type="component" value="Unassembled WGS sequence"/>
</dbReference>
<keyword evidence="1" id="KW-0812">Transmembrane</keyword>
<sequence length="317" mass="36468">MEHKLVAYHEQLLDASEQKEVEQWLLEDPAHEAIYEKTIRTWEASRMSGSYTLYNKERAWEQVQAQIDNTASAPPRRPARIMRMKWWQAGAIAASFAGLVVLFFMMNRPGPREYTAQAAARNIRLKDKSSIVLYPNARLEIDKNFNEKDRVVVLKGDAQFDIARDPGRPFIIHNQDMDVQVLGTSFTIQQRADFNTVFVRSGKVKATVGGQMVTAVAHQKIVKDNHTGQLQLRDMKTVIDEVLETQTIRCRDMRIDQLVRILEELYNIEIVLDPALAGRKITSTYFSYEAPEQAIENIALTMNATWQKKENHYVITK</sequence>
<dbReference type="PANTHER" id="PTHR30273:SF2">
    <property type="entry name" value="PROTEIN FECR"/>
    <property type="match status" value="1"/>
</dbReference>
<reference evidence="5" key="1">
    <citation type="submission" date="2016-10" db="EMBL/GenBank/DDBJ databases">
        <authorList>
            <person name="Varghese N."/>
            <person name="Submissions S."/>
        </authorList>
    </citation>
    <scope>NUCLEOTIDE SEQUENCE [LARGE SCALE GENOMIC DNA]</scope>
    <source>
        <strain evidence="5">DSM 25811 / CCM 8410 / LMG 26954 / E90</strain>
    </source>
</reference>